<feature type="compositionally biased region" description="Basic residues" evidence="1">
    <location>
        <begin position="162"/>
        <end position="173"/>
    </location>
</feature>
<feature type="region of interest" description="Disordered" evidence="1">
    <location>
        <begin position="1"/>
        <end position="24"/>
    </location>
</feature>
<gene>
    <name evidence="2" type="ORF">CCMA1212_009579</name>
</gene>
<evidence type="ECO:0000256" key="1">
    <source>
        <dbReference type="SAM" id="MobiDB-lite"/>
    </source>
</evidence>
<keyword evidence="3" id="KW-1185">Reference proteome</keyword>
<reference evidence="2 3" key="1">
    <citation type="submission" date="2018-01" db="EMBL/GenBank/DDBJ databases">
        <title>Genome characterization of the sugarcane-associated fungus Trichoderma ghanense CCMA-1212 and their application in lignocelulose bioconversion.</title>
        <authorList>
            <person name="Steindorff A.S."/>
            <person name="Mendes T.D."/>
            <person name="Vilela E.S.D."/>
            <person name="Rodrigues D.S."/>
            <person name="Formighieri E.F."/>
            <person name="Melo I.S."/>
            <person name="Favaro L.C.L."/>
        </authorList>
    </citation>
    <scope>NUCLEOTIDE SEQUENCE [LARGE SCALE GENOMIC DNA]</scope>
    <source>
        <strain evidence="2 3">CCMA-1212</strain>
    </source>
</reference>
<evidence type="ECO:0000313" key="3">
    <source>
        <dbReference type="Proteomes" id="UP001642720"/>
    </source>
</evidence>
<comment type="caution">
    <text evidence="2">The sequence shown here is derived from an EMBL/GenBank/DDBJ whole genome shotgun (WGS) entry which is preliminary data.</text>
</comment>
<dbReference type="RefSeq" id="XP_073554929.1">
    <property type="nucleotide sequence ID" value="XM_073706655.1"/>
</dbReference>
<dbReference type="Proteomes" id="UP001642720">
    <property type="component" value="Unassembled WGS sequence"/>
</dbReference>
<dbReference type="GeneID" id="300581105"/>
<feature type="region of interest" description="Disordered" evidence="1">
    <location>
        <begin position="368"/>
        <end position="388"/>
    </location>
</feature>
<name>A0ABY2GRZ7_9HYPO</name>
<sequence length="388" mass="41554">MAAAAQRPCASVAQARQTGARHDGARAKAVPVPVLYTLAPSMYLSTLCRGDAPSTLEYKARSRRPYEQPRGAHGVAASPVRTAANPCDPQGAVPCCQLFLPAFAWPPLVPVRSPACITDGRALPGLRWNAGSKEETENSTWTIIHSAERTCAVREATPGRAWQKHASQRRRAKQASERAALSLSSNEPWPTAPGALSVSLFLSDYTLGWIGPPGCTRELLRVPVWISPHSALNPAHPTACACPIDVDSCEKAKAEHSNANKGPGPPKQPRGLAPATKMPTDHQPGAVREKGPVRAWGALGALADRREPARARRGLGKVVKGAASVVVIMAREARKGRPGENASAKGEQRIGQAGRLQVDEILGCRITNNERDQRFQPRSTGAEDKRLR</sequence>
<accession>A0ABY2GRZ7</accession>
<protein>
    <submittedName>
        <fullName evidence="2">Uncharacterized protein</fullName>
    </submittedName>
</protein>
<organism evidence="2 3">
    <name type="scientific">Trichoderma ghanense</name>
    <dbReference type="NCBI Taxonomy" id="65468"/>
    <lineage>
        <taxon>Eukaryota</taxon>
        <taxon>Fungi</taxon>
        <taxon>Dikarya</taxon>
        <taxon>Ascomycota</taxon>
        <taxon>Pezizomycotina</taxon>
        <taxon>Sordariomycetes</taxon>
        <taxon>Hypocreomycetidae</taxon>
        <taxon>Hypocreales</taxon>
        <taxon>Hypocreaceae</taxon>
        <taxon>Trichoderma</taxon>
    </lineage>
</organism>
<proteinExistence type="predicted"/>
<feature type="region of interest" description="Disordered" evidence="1">
    <location>
        <begin position="253"/>
        <end position="288"/>
    </location>
</feature>
<evidence type="ECO:0000313" key="2">
    <source>
        <dbReference type="EMBL" id="TFA98727.1"/>
    </source>
</evidence>
<feature type="region of interest" description="Disordered" evidence="1">
    <location>
        <begin position="335"/>
        <end position="354"/>
    </location>
</feature>
<dbReference type="EMBL" id="PPTA01000018">
    <property type="protein sequence ID" value="TFA98727.1"/>
    <property type="molecule type" value="Genomic_DNA"/>
</dbReference>
<feature type="region of interest" description="Disordered" evidence="1">
    <location>
        <begin position="160"/>
        <end position="185"/>
    </location>
</feature>